<evidence type="ECO:0000313" key="1">
    <source>
        <dbReference type="EMBL" id="KAF1936683.1"/>
    </source>
</evidence>
<dbReference type="AlphaFoldDB" id="A0A6A5S9U0"/>
<dbReference type="EMBL" id="ML976175">
    <property type="protein sequence ID" value="KAF1936683.1"/>
    <property type="molecule type" value="Genomic_DNA"/>
</dbReference>
<protein>
    <submittedName>
        <fullName evidence="1">Uncharacterized protein</fullName>
    </submittedName>
</protein>
<sequence>MAKRNLLAPMPPGSQLAKHVNMARAIDIDKPVAVVTLTERTLSQESALQWQAQTVAYCKKRKDFFEGKVETPQQAAALTPEQTTTKLLRSPLQYLKALWKFEPERKAIVDLMYPERNARAKNTNIEGVASNVEILLDAILEPMVKLAHPEKKQYAYASAEPTKDNCCSICRYQFHKNNKKSRPDCMNEHLLHCAHISRTCALTSAFELPVDKPLKITRSLLIMFQTNIKSLTSGPCLQGCTTALSTMDGASQISSGCNILNSFISQN</sequence>
<evidence type="ECO:0000313" key="2">
    <source>
        <dbReference type="Proteomes" id="UP000800038"/>
    </source>
</evidence>
<proteinExistence type="predicted"/>
<name>A0A6A5S9U0_9PLEO</name>
<organism evidence="1 2">
    <name type="scientific">Clathrospora elynae</name>
    <dbReference type="NCBI Taxonomy" id="706981"/>
    <lineage>
        <taxon>Eukaryota</taxon>
        <taxon>Fungi</taxon>
        <taxon>Dikarya</taxon>
        <taxon>Ascomycota</taxon>
        <taxon>Pezizomycotina</taxon>
        <taxon>Dothideomycetes</taxon>
        <taxon>Pleosporomycetidae</taxon>
        <taxon>Pleosporales</taxon>
        <taxon>Diademaceae</taxon>
        <taxon>Clathrospora</taxon>
    </lineage>
</organism>
<reference evidence="1" key="1">
    <citation type="journal article" date="2020" name="Stud. Mycol.">
        <title>101 Dothideomycetes genomes: a test case for predicting lifestyles and emergence of pathogens.</title>
        <authorList>
            <person name="Haridas S."/>
            <person name="Albert R."/>
            <person name="Binder M."/>
            <person name="Bloem J."/>
            <person name="Labutti K."/>
            <person name="Salamov A."/>
            <person name="Andreopoulos B."/>
            <person name="Baker S."/>
            <person name="Barry K."/>
            <person name="Bills G."/>
            <person name="Bluhm B."/>
            <person name="Cannon C."/>
            <person name="Castanera R."/>
            <person name="Culley D."/>
            <person name="Daum C."/>
            <person name="Ezra D."/>
            <person name="Gonzalez J."/>
            <person name="Henrissat B."/>
            <person name="Kuo A."/>
            <person name="Liang C."/>
            <person name="Lipzen A."/>
            <person name="Lutzoni F."/>
            <person name="Magnuson J."/>
            <person name="Mondo S."/>
            <person name="Nolan M."/>
            <person name="Ohm R."/>
            <person name="Pangilinan J."/>
            <person name="Park H.-J."/>
            <person name="Ramirez L."/>
            <person name="Alfaro M."/>
            <person name="Sun H."/>
            <person name="Tritt A."/>
            <person name="Yoshinaga Y."/>
            <person name="Zwiers L.-H."/>
            <person name="Turgeon B."/>
            <person name="Goodwin S."/>
            <person name="Spatafora J."/>
            <person name="Crous P."/>
            <person name="Grigoriev I."/>
        </authorList>
    </citation>
    <scope>NUCLEOTIDE SEQUENCE</scope>
    <source>
        <strain evidence="1">CBS 161.51</strain>
    </source>
</reference>
<dbReference type="OrthoDB" id="3943630at2759"/>
<accession>A0A6A5S9U0</accession>
<keyword evidence="2" id="KW-1185">Reference proteome</keyword>
<gene>
    <name evidence="1" type="ORF">EJ02DRAFT_470273</name>
</gene>
<dbReference type="Proteomes" id="UP000800038">
    <property type="component" value="Unassembled WGS sequence"/>
</dbReference>